<dbReference type="AlphaFoldDB" id="A0A9X3KIF1"/>
<name>A0A9X3KIF1_9HYPH</name>
<dbReference type="EMBL" id="JAPZLT010000016">
    <property type="protein sequence ID" value="MCZ7912313.1"/>
    <property type="molecule type" value="Genomic_DNA"/>
</dbReference>
<keyword evidence="2" id="KW-1185">Reference proteome</keyword>
<sequence>MSKGRSETHDLARQLFRDQKKVLDLIKRDHPGSGFATAVFRLFGDKPERGKTVRIGKHEFKYSSHEKSLVSFLPAQWREELDKTKGAWSGCENWWAGYPLIAWVEIRASDDGTTAHLKLHAEVGPVSDHNVRKGIIEAIRVTASAKGLERIQFPVGASDKGRLYSRFLRENSIAVSDIRNADEIEKRFVELIAGFEPEFELVLSAIPKLPSANAP</sequence>
<proteinExistence type="predicted"/>
<organism evidence="1 2">
    <name type="scientific">Agrobacterium leguminum</name>
    <dbReference type="NCBI Taxonomy" id="2792015"/>
    <lineage>
        <taxon>Bacteria</taxon>
        <taxon>Pseudomonadati</taxon>
        <taxon>Pseudomonadota</taxon>
        <taxon>Alphaproteobacteria</taxon>
        <taxon>Hyphomicrobiales</taxon>
        <taxon>Rhizobiaceae</taxon>
        <taxon>Rhizobium/Agrobacterium group</taxon>
        <taxon>Agrobacterium</taxon>
    </lineage>
</organism>
<evidence type="ECO:0000313" key="2">
    <source>
        <dbReference type="Proteomes" id="UP001151309"/>
    </source>
</evidence>
<gene>
    <name evidence="1" type="ORF">O9X94_23550</name>
</gene>
<accession>A0A9X3KIF1</accession>
<dbReference type="RefSeq" id="WP_113040324.1">
    <property type="nucleotide sequence ID" value="NZ_JAPZLT010000016.1"/>
</dbReference>
<protein>
    <submittedName>
        <fullName evidence="1">Uncharacterized protein</fullName>
    </submittedName>
</protein>
<comment type="caution">
    <text evidence="1">The sequence shown here is derived from an EMBL/GenBank/DDBJ whole genome shotgun (WGS) entry which is preliminary data.</text>
</comment>
<reference evidence="1" key="1">
    <citation type="submission" date="2022-12" db="EMBL/GenBank/DDBJ databases">
        <title>Draft genome sequences of 22 rhizogenic Agrobacterium biovar 1 strains, the causative agent of hairy root disease.</title>
        <authorList>
            <person name="Kim N."/>
            <person name="Vargas P."/>
            <person name="Rediers H."/>
        </authorList>
    </citation>
    <scope>NUCLEOTIDE SEQUENCE</scope>
    <source>
        <strain evidence="1">ST07.17.026</strain>
    </source>
</reference>
<evidence type="ECO:0000313" key="1">
    <source>
        <dbReference type="EMBL" id="MCZ7912313.1"/>
    </source>
</evidence>
<dbReference type="Proteomes" id="UP001151309">
    <property type="component" value="Unassembled WGS sequence"/>
</dbReference>